<keyword evidence="7" id="KW-0812">Transmembrane</keyword>
<dbReference type="AlphaFoldDB" id="I3XU19"/>
<comment type="catalytic activity">
    <reaction evidence="1">
        <text>ATP + protein L-histidine = ADP + protein N-phospho-L-histidine.</text>
        <dbReference type="EC" id="2.7.13.3"/>
    </reaction>
</comment>
<dbReference type="SUPFAM" id="SSF55874">
    <property type="entry name" value="ATPase domain of HSP90 chaperone/DNA topoisomerase II/histidine kinase"/>
    <property type="match status" value="1"/>
</dbReference>
<proteinExistence type="predicted"/>
<dbReference type="InterPro" id="IPR004358">
    <property type="entry name" value="Sig_transdc_His_kin-like_C"/>
</dbReference>
<feature type="transmembrane region" description="Helical" evidence="7">
    <location>
        <begin position="20"/>
        <end position="44"/>
    </location>
</feature>
<dbReference type="RefSeq" id="WP_014768330.1">
    <property type="nucleotide sequence ID" value="NC_018002.1"/>
</dbReference>
<feature type="transmembrane region" description="Helical" evidence="7">
    <location>
        <begin position="155"/>
        <end position="178"/>
    </location>
</feature>
<dbReference type="InterPro" id="IPR003594">
    <property type="entry name" value="HATPase_dom"/>
</dbReference>
<keyword evidence="10" id="KW-1185">Reference proteome</keyword>
<dbReference type="SMART" id="SM00388">
    <property type="entry name" value="HisKA"/>
    <property type="match status" value="1"/>
</dbReference>
<dbReference type="EMBL" id="CP003333">
    <property type="protein sequence ID" value="AFL67443.1"/>
    <property type="molecule type" value="Genomic_DNA"/>
</dbReference>
<dbReference type="InterPro" id="IPR036097">
    <property type="entry name" value="HisK_dim/P_sf"/>
</dbReference>
<name>I3XU19_SULBS</name>
<sequence>MLALKNWDINLRSSEKKTLWSFLGLYAFLTLLILAFVAFLYYGFERDLMLQNERESLSNLTNEQILRLKSLHVNFDKEQTYPRDERFNSAIYDSSLKQIFSTMRAKNVNLYEDIYLKNRHIYFIKELESYYLGARYIALEVPEPQGWNHKLYRKLLLYGLLIFTVLGLIGYVLLNLLLRPMRETIALLDGFIKDTTHELNTPINAILSNIEMIELESLDAPLAQKIKRMNIASKTISNLYDDLTYLVLSHTLQNFDQPVELKSLIEERIEYFSLLLESKKITLTMTLQEGVLLNIDPKKIAKLIDNVLSNAIKYNTIKGHIFIRLDQEGIEIRDSGRGIEEGKLSQVFERYSRFDKSVGGFGIGLNIVASIAKEYGLHVKIDSKPNEGTCVRISW</sequence>
<evidence type="ECO:0000256" key="4">
    <source>
        <dbReference type="ARBA" id="ARBA00022679"/>
    </source>
</evidence>
<dbReference type="OrthoDB" id="9761634at2"/>
<organism evidence="9 10">
    <name type="scientific">Sulfurospirillum barnesii (strain ATCC 700032 / DSM 10660 / SES-3)</name>
    <dbReference type="NCBI Taxonomy" id="760154"/>
    <lineage>
        <taxon>Bacteria</taxon>
        <taxon>Pseudomonadati</taxon>
        <taxon>Campylobacterota</taxon>
        <taxon>Epsilonproteobacteria</taxon>
        <taxon>Campylobacterales</taxon>
        <taxon>Sulfurospirillaceae</taxon>
        <taxon>Sulfurospirillum</taxon>
    </lineage>
</organism>
<gene>
    <name evidence="9" type="ordered locus">Sulba_0116</name>
</gene>
<evidence type="ECO:0000256" key="3">
    <source>
        <dbReference type="ARBA" id="ARBA00022553"/>
    </source>
</evidence>
<dbReference type="EC" id="2.7.13.3" evidence="2"/>
<dbReference type="SUPFAM" id="SSF47384">
    <property type="entry name" value="Homodimeric domain of signal transducing histidine kinase"/>
    <property type="match status" value="1"/>
</dbReference>
<dbReference type="PANTHER" id="PTHR45453:SF1">
    <property type="entry name" value="PHOSPHATE REGULON SENSOR PROTEIN PHOR"/>
    <property type="match status" value="1"/>
</dbReference>
<dbReference type="eggNOG" id="COG5002">
    <property type="taxonomic scope" value="Bacteria"/>
</dbReference>
<evidence type="ECO:0000313" key="9">
    <source>
        <dbReference type="EMBL" id="AFL67443.1"/>
    </source>
</evidence>
<evidence type="ECO:0000256" key="1">
    <source>
        <dbReference type="ARBA" id="ARBA00000085"/>
    </source>
</evidence>
<dbReference type="KEGG" id="sba:Sulba_0116"/>
<keyword evidence="5 9" id="KW-0418">Kinase</keyword>
<dbReference type="PATRIC" id="fig|760154.4.peg.112"/>
<evidence type="ECO:0000256" key="7">
    <source>
        <dbReference type="SAM" id="Phobius"/>
    </source>
</evidence>
<dbReference type="Gene3D" id="3.30.565.10">
    <property type="entry name" value="Histidine kinase-like ATPase, C-terminal domain"/>
    <property type="match status" value="1"/>
</dbReference>
<dbReference type="GO" id="GO:0005886">
    <property type="term" value="C:plasma membrane"/>
    <property type="evidence" value="ECO:0007669"/>
    <property type="project" value="TreeGrafter"/>
</dbReference>
<keyword evidence="7" id="KW-0472">Membrane</keyword>
<dbReference type="Gene3D" id="1.10.287.130">
    <property type="match status" value="1"/>
</dbReference>
<dbReference type="STRING" id="760154.Sulba_0116"/>
<evidence type="ECO:0000256" key="5">
    <source>
        <dbReference type="ARBA" id="ARBA00022777"/>
    </source>
</evidence>
<dbReference type="InterPro" id="IPR003661">
    <property type="entry name" value="HisK_dim/P_dom"/>
</dbReference>
<dbReference type="Proteomes" id="UP000006176">
    <property type="component" value="Chromosome"/>
</dbReference>
<feature type="domain" description="Histidine kinase" evidence="8">
    <location>
        <begin position="194"/>
        <end position="395"/>
    </location>
</feature>
<dbReference type="Pfam" id="PF02518">
    <property type="entry name" value="HATPase_c"/>
    <property type="match status" value="1"/>
</dbReference>
<protein>
    <recommendedName>
        <fullName evidence="2">histidine kinase</fullName>
        <ecNumber evidence="2">2.7.13.3</ecNumber>
    </recommendedName>
</protein>
<dbReference type="GO" id="GO:0016036">
    <property type="term" value="P:cellular response to phosphate starvation"/>
    <property type="evidence" value="ECO:0007669"/>
    <property type="project" value="TreeGrafter"/>
</dbReference>
<dbReference type="PROSITE" id="PS50109">
    <property type="entry name" value="HIS_KIN"/>
    <property type="match status" value="1"/>
</dbReference>
<dbReference type="Pfam" id="PF00512">
    <property type="entry name" value="HisKA"/>
    <property type="match status" value="1"/>
</dbReference>
<keyword evidence="3" id="KW-0597">Phosphoprotein</keyword>
<evidence type="ECO:0000259" key="8">
    <source>
        <dbReference type="PROSITE" id="PS50109"/>
    </source>
</evidence>
<evidence type="ECO:0000256" key="6">
    <source>
        <dbReference type="ARBA" id="ARBA00023012"/>
    </source>
</evidence>
<accession>I3XU19</accession>
<evidence type="ECO:0000313" key="10">
    <source>
        <dbReference type="Proteomes" id="UP000006176"/>
    </source>
</evidence>
<evidence type="ECO:0000256" key="2">
    <source>
        <dbReference type="ARBA" id="ARBA00012438"/>
    </source>
</evidence>
<dbReference type="GO" id="GO:0004721">
    <property type="term" value="F:phosphoprotein phosphatase activity"/>
    <property type="evidence" value="ECO:0007669"/>
    <property type="project" value="TreeGrafter"/>
</dbReference>
<dbReference type="HOGENOM" id="CLU_000445_89_10_7"/>
<dbReference type="InterPro" id="IPR036890">
    <property type="entry name" value="HATPase_C_sf"/>
</dbReference>
<dbReference type="CDD" id="cd00082">
    <property type="entry name" value="HisKA"/>
    <property type="match status" value="1"/>
</dbReference>
<keyword evidence="7" id="KW-1133">Transmembrane helix</keyword>
<dbReference type="GO" id="GO:0000155">
    <property type="term" value="F:phosphorelay sensor kinase activity"/>
    <property type="evidence" value="ECO:0007669"/>
    <property type="project" value="InterPro"/>
</dbReference>
<dbReference type="InterPro" id="IPR050351">
    <property type="entry name" value="BphY/WalK/GraS-like"/>
</dbReference>
<dbReference type="PRINTS" id="PR00344">
    <property type="entry name" value="BCTRLSENSOR"/>
</dbReference>
<dbReference type="InterPro" id="IPR005467">
    <property type="entry name" value="His_kinase_dom"/>
</dbReference>
<reference evidence="9 10" key="1">
    <citation type="submission" date="2012-06" db="EMBL/GenBank/DDBJ databases">
        <title>Complete sequence of Sulfurospirillum barnesii SES-3.</title>
        <authorList>
            <consortium name="US DOE Joint Genome Institute"/>
            <person name="Lucas S."/>
            <person name="Han J."/>
            <person name="Lapidus A."/>
            <person name="Cheng J.-F."/>
            <person name="Goodwin L."/>
            <person name="Pitluck S."/>
            <person name="Peters L."/>
            <person name="Ovchinnikova G."/>
            <person name="Lu M."/>
            <person name="Detter J.C."/>
            <person name="Han C."/>
            <person name="Tapia R."/>
            <person name="Land M."/>
            <person name="Hauser L."/>
            <person name="Kyrpides N."/>
            <person name="Ivanova N."/>
            <person name="Pagani I."/>
            <person name="Stolz J."/>
            <person name="Arkin A."/>
            <person name="Dehal P."/>
            <person name="Oremland R."/>
            <person name="Saltikov C."/>
            <person name="Basu P."/>
            <person name="Hollibaugh J."/>
            <person name="Newman D."/>
            <person name="Stolyar S."/>
            <person name="Hazen T."/>
            <person name="Woyke T."/>
        </authorList>
    </citation>
    <scope>NUCLEOTIDE SEQUENCE [LARGE SCALE GENOMIC DNA]</scope>
    <source>
        <strain evidence="10">ATCC 700032 / DSM 10660 / SES-3</strain>
    </source>
</reference>
<keyword evidence="6" id="KW-0902">Two-component regulatory system</keyword>
<dbReference type="SMART" id="SM00387">
    <property type="entry name" value="HATPase_c"/>
    <property type="match status" value="1"/>
</dbReference>
<keyword evidence="4" id="KW-0808">Transferase</keyword>
<dbReference type="PANTHER" id="PTHR45453">
    <property type="entry name" value="PHOSPHATE REGULON SENSOR PROTEIN PHOR"/>
    <property type="match status" value="1"/>
</dbReference>